<name>X1IDQ5_9ZZZZ</name>
<gene>
    <name evidence="1" type="ORF">S03H2_66329</name>
</gene>
<protein>
    <submittedName>
        <fullName evidence="1">Uncharacterized protein</fullName>
    </submittedName>
</protein>
<proteinExistence type="predicted"/>
<sequence length="114" mass="12603">GNVIETTLHNDFPAARPGGRPNINNMVRTLDNILIMLNHYNSIAQPAKPSQYSQQSVVVALVQTYRRLVKHVTDTDQTTAHLRSQANSLGFSSGKSAAHPVQCQILKSNINHKF</sequence>
<dbReference type="AlphaFoldDB" id="X1IDQ5"/>
<dbReference type="EMBL" id="BARU01043295">
    <property type="protein sequence ID" value="GAH79822.1"/>
    <property type="molecule type" value="Genomic_DNA"/>
</dbReference>
<reference evidence="1" key="1">
    <citation type="journal article" date="2014" name="Front. Microbiol.">
        <title>High frequency of phylogenetically diverse reductive dehalogenase-homologous genes in deep subseafloor sedimentary metagenomes.</title>
        <authorList>
            <person name="Kawai M."/>
            <person name="Futagami T."/>
            <person name="Toyoda A."/>
            <person name="Takaki Y."/>
            <person name="Nishi S."/>
            <person name="Hori S."/>
            <person name="Arai W."/>
            <person name="Tsubouchi T."/>
            <person name="Morono Y."/>
            <person name="Uchiyama I."/>
            <person name="Ito T."/>
            <person name="Fujiyama A."/>
            <person name="Inagaki F."/>
            <person name="Takami H."/>
        </authorList>
    </citation>
    <scope>NUCLEOTIDE SEQUENCE</scope>
    <source>
        <strain evidence="1">Expedition CK06-06</strain>
    </source>
</reference>
<accession>X1IDQ5</accession>
<organism evidence="1">
    <name type="scientific">marine sediment metagenome</name>
    <dbReference type="NCBI Taxonomy" id="412755"/>
    <lineage>
        <taxon>unclassified sequences</taxon>
        <taxon>metagenomes</taxon>
        <taxon>ecological metagenomes</taxon>
    </lineage>
</organism>
<comment type="caution">
    <text evidence="1">The sequence shown here is derived from an EMBL/GenBank/DDBJ whole genome shotgun (WGS) entry which is preliminary data.</text>
</comment>
<dbReference type="AntiFam" id="ANF00159">
    <property type="entry name" value="Shadow ORF (opposite uvrA)"/>
</dbReference>
<evidence type="ECO:0000313" key="1">
    <source>
        <dbReference type="EMBL" id="GAH79822.1"/>
    </source>
</evidence>
<feature type="non-terminal residue" evidence="1">
    <location>
        <position position="1"/>
    </location>
</feature>